<keyword evidence="2" id="KW-1185">Reference proteome</keyword>
<protein>
    <submittedName>
        <fullName evidence="1">Uncharacterized protein</fullName>
    </submittedName>
</protein>
<name>A0A0F9WQM4_9MICR</name>
<dbReference type="VEuPathDB" id="MicrosporidiaDB:AAJ76_2700019503"/>
<gene>
    <name evidence="1" type="ORF">AAJ76_2700019503</name>
</gene>
<comment type="caution">
    <text evidence="1">The sequence shown here is derived from an EMBL/GenBank/DDBJ whole genome shotgun (WGS) entry which is preliminary data.</text>
</comment>
<dbReference type="EMBL" id="JPQZ01000027">
    <property type="protein sequence ID" value="KKO75238.1"/>
    <property type="molecule type" value="Genomic_DNA"/>
</dbReference>
<organism evidence="1 2">
    <name type="scientific">Vairimorpha ceranae</name>
    <dbReference type="NCBI Taxonomy" id="40302"/>
    <lineage>
        <taxon>Eukaryota</taxon>
        <taxon>Fungi</taxon>
        <taxon>Fungi incertae sedis</taxon>
        <taxon>Microsporidia</taxon>
        <taxon>Nosematidae</taxon>
        <taxon>Vairimorpha</taxon>
    </lineage>
</organism>
<dbReference type="AlphaFoldDB" id="A0A0F9WQM4"/>
<evidence type="ECO:0000313" key="2">
    <source>
        <dbReference type="Proteomes" id="UP000034350"/>
    </source>
</evidence>
<proteinExistence type="predicted"/>
<dbReference type="Proteomes" id="UP000034350">
    <property type="component" value="Unassembled WGS sequence"/>
</dbReference>
<accession>A0A0F9WQM4</accession>
<evidence type="ECO:0000313" key="1">
    <source>
        <dbReference type="EMBL" id="KKO75238.1"/>
    </source>
</evidence>
<dbReference type="GeneID" id="36319797"/>
<reference evidence="1 2" key="1">
    <citation type="journal article" date="2015" name="Environ. Microbiol.">
        <title>Genome analyses suggest the presence of polyploidy and recent human-driven expansions in eight global populations of the honeybee pathogen Nosema ceranae.</title>
        <authorList>
            <person name="Pelin A."/>
            <person name="Selman M."/>
            <person name="Aris-Brosou S."/>
            <person name="Farinelli L."/>
            <person name="Corradi N."/>
        </authorList>
    </citation>
    <scope>NUCLEOTIDE SEQUENCE [LARGE SCALE GENOMIC DNA]</scope>
    <source>
        <strain evidence="1 2">PA08 1199</strain>
    </source>
</reference>
<sequence>MHAIILKYFMYTINYYIYACNKLKYLCIQLTNKFKRLFYAFIKKINFKIFYLCIY</sequence>
<dbReference type="RefSeq" id="XP_024330980.1">
    <property type="nucleotide sequence ID" value="XM_024474869.1"/>
</dbReference>